<feature type="binding site" evidence="4">
    <location>
        <begin position="125"/>
        <end position="128"/>
    </location>
    <ligand>
        <name>pyridoxal 5'-phosphate</name>
        <dbReference type="ChEBI" id="CHEBI:597326"/>
    </ligand>
</feature>
<dbReference type="RefSeq" id="WP_204711350.1">
    <property type="nucleotide sequence ID" value="NZ_JBHSZV010000008.1"/>
</dbReference>
<evidence type="ECO:0000256" key="3">
    <source>
        <dbReference type="ARBA" id="ARBA00022898"/>
    </source>
</evidence>
<dbReference type="EC" id="3.7.1.3" evidence="4 5"/>
<evidence type="ECO:0000313" key="7">
    <source>
        <dbReference type="EMBL" id="MFC7060841.1"/>
    </source>
</evidence>
<evidence type="ECO:0000256" key="2">
    <source>
        <dbReference type="ARBA" id="ARBA00022801"/>
    </source>
</evidence>
<name>A0ABW2EIP4_9BACI</name>
<dbReference type="InterPro" id="IPR015422">
    <property type="entry name" value="PyrdxlP-dep_Trfase_small"/>
</dbReference>
<keyword evidence="1 4" id="KW-0662">Pyridine nucleotide biosynthesis</keyword>
<dbReference type="Proteomes" id="UP001596410">
    <property type="component" value="Unassembled WGS sequence"/>
</dbReference>
<keyword evidence="3 4" id="KW-0663">Pyridoxal phosphate</keyword>
<gene>
    <name evidence="4 7" type="primary">kynU</name>
    <name evidence="7" type="ORF">ACFQIC_03010</name>
</gene>
<evidence type="ECO:0000256" key="1">
    <source>
        <dbReference type="ARBA" id="ARBA00022642"/>
    </source>
</evidence>
<dbReference type="PANTHER" id="PTHR14084">
    <property type="entry name" value="KYNURENINASE"/>
    <property type="match status" value="1"/>
</dbReference>
<feature type="binding site" evidence="4">
    <location>
        <position position="288"/>
    </location>
    <ligand>
        <name>pyridoxal 5'-phosphate</name>
        <dbReference type="ChEBI" id="CHEBI:597326"/>
    </ligand>
</feature>
<dbReference type="HAMAP" id="MF_01970">
    <property type="entry name" value="Kynureninase"/>
    <property type="match status" value="1"/>
</dbReference>
<dbReference type="Gene3D" id="3.90.1150.10">
    <property type="entry name" value="Aspartate Aminotransferase, domain 1"/>
    <property type="match status" value="1"/>
</dbReference>
<reference evidence="8" key="1">
    <citation type="journal article" date="2019" name="Int. J. Syst. Evol. Microbiol.">
        <title>The Global Catalogue of Microorganisms (GCM) 10K type strain sequencing project: providing services to taxonomists for standard genome sequencing and annotation.</title>
        <authorList>
            <consortium name="The Broad Institute Genomics Platform"/>
            <consortium name="The Broad Institute Genome Sequencing Center for Infectious Disease"/>
            <person name="Wu L."/>
            <person name="Ma J."/>
        </authorList>
    </citation>
    <scope>NUCLEOTIDE SEQUENCE [LARGE SCALE GENOMIC DNA]</scope>
    <source>
        <strain evidence="8">CGMCC 4.1621</strain>
    </source>
</reference>
<dbReference type="EMBL" id="JBHSZV010000008">
    <property type="protein sequence ID" value="MFC7060841.1"/>
    <property type="molecule type" value="Genomic_DNA"/>
</dbReference>
<feature type="binding site" evidence="4">
    <location>
        <position position="231"/>
    </location>
    <ligand>
        <name>pyridoxal 5'-phosphate</name>
        <dbReference type="ChEBI" id="CHEBI:597326"/>
    </ligand>
</feature>
<feature type="binding site" evidence="4">
    <location>
        <position position="97"/>
    </location>
    <ligand>
        <name>pyridoxal 5'-phosphate</name>
        <dbReference type="ChEBI" id="CHEBI:597326"/>
    </ligand>
</feature>
<dbReference type="InterPro" id="IPR010111">
    <property type="entry name" value="Kynureninase"/>
</dbReference>
<evidence type="ECO:0000313" key="8">
    <source>
        <dbReference type="Proteomes" id="UP001596410"/>
    </source>
</evidence>
<comment type="function">
    <text evidence="4 6">Catalyzes the cleavage of L-kynurenine (L-Kyn) and L-3-hydroxykynurenine (L-3OHKyn) into anthranilic acid (AA) and 3-hydroxyanthranilic acid (3-OHAA), respectively.</text>
</comment>
<feature type="binding site" evidence="4">
    <location>
        <position position="98"/>
    </location>
    <ligand>
        <name>pyridoxal 5'-phosphate</name>
        <dbReference type="ChEBI" id="CHEBI:597326"/>
    </ligand>
</feature>
<evidence type="ECO:0000256" key="5">
    <source>
        <dbReference type="NCBIfam" id="TIGR01814"/>
    </source>
</evidence>
<accession>A0ABW2EIP4</accession>
<evidence type="ECO:0000256" key="6">
    <source>
        <dbReference type="PIRNR" id="PIRNR038800"/>
    </source>
</evidence>
<dbReference type="Pfam" id="PF22580">
    <property type="entry name" value="KYNU_C"/>
    <property type="match status" value="1"/>
</dbReference>
<organism evidence="7 8">
    <name type="scientific">Halobacillus seohaensis</name>
    <dbReference type="NCBI Taxonomy" id="447421"/>
    <lineage>
        <taxon>Bacteria</taxon>
        <taxon>Bacillati</taxon>
        <taxon>Bacillota</taxon>
        <taxon>Bacilli</taxon>
        <taxon>Bacillales</taxon>
        <taxon>Bacillaceae</taxon>
        <taxon>Halobacillus</taxon>
    </lineage>
</organism>
<dbReference type="NCBIfam" id="TIGR01814">
    <property type="entry name" value="kynureninase"/>
    <property type="match status" value="1"/>
</dbReference>
<dbReference type="GO" id="GO:0030429">
    <property type="term" value="F:kynureninase activity"/>
    <property type="evidence" value="ECO:0007669"/>
    <property type="project" value="UniProtKB-EC"/>
</dbReference>
<dbReference type="InterPro" id="IPR015424">
    <property type="entry name" value="PyrdxlP-dep_Trfase"/>
</dbReference>
<dbReference type="SUPFAM" id="SSF53383">
    <property type="entry name" value="PLP-dependent transferases"/>
    <property type="match status" value="1"/>
</dbReference>
<dbReference type="Gene3D" id="3.40.640.10">
    <property type="entry name" value="Type I PLP-dependent aspartate aminotransferase-like (Major domain)"/>
    <property type="match status" value="1"/>
</dbReference>
<comment type="caution">
    <text evidence="7">The sequence shown here is derived from an EMBL/GenBank/DDBJ whole genome shotgun (WGS) entry which is preliminary data.</text>
</comment>
<dbReference type="PANTHER" id="PTHR14084:SF0">
    <property type="entry name" value="KYNURENINASE"/>
    <property type="match status" value="1"/>
</dbReference>
<comment type="cofactor">
    <cofactor evidence="4 6">
        <name>pyridoxal 5'-phosphate</name>
        <dbReference type="ChEBI" id="CHEBI:597326"/>
    </cofactor>
</comment>
<comment type="pathway">
    <text evidence="4 6">Amino-acid degradation; L-kynurenine degradation; L-alanine and anthranilate from L-kynurenine: step 1/1.</text>
</comment>
<feature type="modified residue" description="N6-(pyridoxal phosphate)lysine" evidence="4">
    <location>
        <position position="232"/>
    </location>
</feature>
<comment type="similarity">
    <text evidence="4 6">Belongs to the kynureninase family.</text>
</comment>
<keyword evidence="2 4" id="KW-0378">Hydrolase</keyword>
<feature type="binding site" evidence="4">
    <location>
        <position position="209"/>
    </location>
    <ligand>
        <name>pyridoxal 5'-phosphate</name>
        <dbReference type="ChEBI" id="CHEBI:597326"/>
    </ligand>
</feature>
<comment type="caution">
    <text evidence="4">Lacks conserved residue(s) required for the propagation of feature annotation.</text>
</comment>
<sequence length="421" mass="47120">MKLEDVKRLDQQDKLHSYKEEFHCDSNTYYMDGNSLGLLSKRSEQTLLTSLEDWKQFGIEGWTDGKQPWYYMSEKLGEMTSPLIGAKPEEVINTGSITTNLHQLLATFYKPSGKRNKIIADALNFPSDIYAIKSQLELHGLHPTEHLIQVKSTDQYTLSEEDIIAAMDEEVALLLLPSVLYRSGQLLDIERITKAAHSHNIVVGFDLAHSIGALPHKLNEWGVDFAVWCTYKYLNSGPGGVGGLFVHEKHLGRKPGLAGWFSSSKDKQFDMEHDLTHAQTAGAFQIGTPHILSSAPLLGSLEIFQEAGINEIRKKSLQLTRCLMDLISEKLATYNLKIVNPTEDHRRGGHISLVHPEAASLCKALKQQGVIPDFRAPNVIRLAPVALYVSFEDVYNVVLILKDILDNDKQKSFSNERGTIA</sequence>
<proteinExistence type="inferred from homology"/>
<evidence type="ECO:0000256" key="4">
    <source>
        <dbReference type="HAMAP-Rule" id="MF_01970"/>
    </source>
</evidence>
<dbReference type="PIRSF" id="PIRSF038800">
    <property type="entry name" value="KYNU"/>
    <property type="match status" value="1"/>
</dbReference>
<dbReference type="InterPro" id="IPR015421">
    <property type="entry name" value="PyrdxlP-dep_Trfase_major"/>
</dbReference>
<comment type="subunit">
    <text evidence="4 6">Homodimer.</text>
</comment>
<feature type="binding site" evidence="4">
    <location>
        <position position="260"/>
    </location>
    <ligand>
        <name>pyridoxal 5'-phosphate</name>
        <dbReference type="ChEBI" id="CHEBI:597326"/>
    </ligand>
</feature>
<comment type="catalytic activity">
    <reaction evidence="4 6">
        <text>L-kynurenine + H2O = anthranilate + L-alanine + H(+)</text>
        <dbReference type="Rhea" id="RHEA:16813"/>
        <dbReference type="ChEBI" id="CHEBI:15377"/>
        <dbReference type="ChEBI" id="CHEBI:15378"/>
        <dbReference type="ChEBI" id="CHEBI:16567"/>
        <dbReference type="ChEBI" id="CHEBI:57959"/>
        <dbReference type="ChEBI" id="CHEBI:57972"/>
        <dbReference type="EC" id="3.7.1.3"/>
    </reaction>
</comment>
<keyword evidence="8" id="KW-1185">Reference proteome</keyword>
<feature type="binding site" evidence="4">
    <location>
        <position position="206"/>
    </location>
    <ligand>
        <name>pyridoxal 5'-phosphate</name>
        <dbReference type="ChEBI" id="CHEBI:597326"/>
    </ligand>
</feature>
<comment type="catalytic activity">
    <reaction evidence="6">
        <text>3-hydroxy-L-kynurenine + H2O = 3-hydroxyanthranilate + L-alanine + H(+)</text>
        <dbReference type="Rhea" id="RHEA:25143"/>
        <dbReference type="ChEBI" id="CHEBI:15377"/>
        <dbReference type="ChEBI" id="CHEBI:15378"/>
        <dbReference type="ChEBI" id="CHEBI:36559"/>
        <dbReference type="ChEBI" id="CHEBI:57972"/>
        <dbReference type="ChEBI" id="CHEBI:58125"/>
        <dbReference type="EC" id="3.7.1.3"/>
    </reaction>
</comment>
<comment type="pathway">
    <text evidence="4 6">Cofactor biosynthesis; NAD(+) biosynthesis; quinolinate from L-kynurenine: step 2/3.</text>
</comment>
<protein>
    <recommendedName>
        <fullName evidence="4 5">Kynureninase</fullName>
        <ecNumber evidence="4 5">3.7.1.3</ecNumber>
    </recommendedName>
    <alternativeName>
        <fullName evidence="4">L-kynurenine hydrolase</fullName>
    </alternativeName>
</protein>